<reference evidence="2 3" key="1">
    <citation type="submission" date="2018-03" db="EMBL/GenBank/DDBJ databases">
        <title>Comparative analysis of microorganisms from saline springs in Andes Mountain Range, Colombia.</title>
        <authorList>
            <person name="Rubin E."/>
        </authorList>
    </citation>
    <scope>NUCLEOTIDE SEQUENCE [LARGE SCALE GENOMIC DNA]</scope>
    <source>
        <strain evidence="2 3">CG 35</strain>
    </source>
</reference>
<evidence type="ECO:0000313" key="2">
    <source>
        <dbReference type="EMBL" id="PRZ12218.1"/>
    </source>
</evidence>
<proteinExistence type="predicted"/>
<dbReference type="AlphaFoldDB" id="A0A2T0YBU3"/>
<protein>
    <submittedName>
        <fullName evidence="2">Uncharacterized protein</fullName>
    </submittedName>
</protein>
<feature type="region of interest" description="Disordered" evidence="1">
    <location>
        <begin position="579"/>
        <end position="602"/>
    </location>
</feature>
<gene>
    <name evidence="2" type="ORF">BCL67_12314</name>
</gene>
<dbReference type="EMBL" id="PVTY01000023">
    <property type="protein sequence ID" value="PRZ12218.1"/>
    <property type="molecule type" value="Genomic_DNA"/>
</dbReference>
<comment type="caution">
    <text evidence="2">The sequence shown here is derived from an EMBL/GenBank/DDBJ whole genome shotgun (WGS) entry which is preliminary data.</text>
</comment>
<evidence type="ECO:0000256" key="1">
    <source>
        <dbReference type="SAM" id="MobiDB-lite"/>
    </source>
</evidence>
<accession>A0A2T0YBU3</accession>
<keyword evidence="3" id="KW-1185">Reference proteome</keyword>
<name>A0A2T0YBU3_9MICC</name>
<sequence>MRMNAASGWFQATRARRRSPDRHRFGDNSSAIPRVLSVCKSINDARDMENDQTLRRFVLRARRIAAHSLATEPDVLRGLADFTLAGSLALDGTIELRRRLPDEEIFESLAARLRPVLLGSESIYHEKVLTAIEGTLAKADTKALDISECLLETARLRERWARFTSTNLVDHRYSVGSVKVDGTEPVSQVSDSQLALAWLYGDLVHVDVKGEKKPGTRLPMKERYSAAVPYFSDVALLCADTFELILAISDLGLLDLGSEALEAPVVVGLDELTSTGLAFIAPAGGDEMPAFDIASGALPAGFKQLTVTELLRLNQKNRVQVRLEAADGNLIAEHEGGVTRNRNGTTHAWRALVAGAITYELTFDVEADRLLQPRCTMTFETVSTNEMALEVARFERDASRSAVIRFIVDDREFFTVPASAATQDEARTMDISVEVLSDLVAIEAAAGVQLPLVAASATYLERANLRRMRLLWEGHVVPFVRSPLTTTVARGVVPDVLGVPASSQNFADLQFPSPALLIRHPLMEPGSVREAEANQQPQDLMEMVIPVAEPFVAWAPDIRTVNGDSDLARPSPWGLSHFDTSSLLGDGWSPERGITTRRRQKS</sequence>
<feature type="region of interest" description="Disordered" evidence="1">
    <location>
        <begin position="1"/>
        <end position="27"/>
    </location>
</feature>
<dbReference type="Proteomes" id="UP000238217">
    <property type="component" value="Unassembled WGS sequence"/>
</dbReference>
<evidence type="ECO:0000313" key="3">
    <source>
        <dbReference type="Proteomes" id="UP000238217"/>
    </source>
</evidence>
<organism evidence="2 3">
    <name type="scientific">Nesterenkonia sandarakina</name>
    <dbReference type="NCBI Taxonomy" id="272918"/>
    <lineage>
        <taxon>Bacteria</taxon>
        <taxon>Bacillati</taxon>
        <taxon>Actinomycetota</taxon>
        <taxon>Actinomycetes</taxon>
        <taxon>Micrococcales</taxon>
        <taxon>Micrococcaceae</taxon>
        <taxon>Nesterenkonia</taxon>
    </lineage>
</organism>